<name>A0ACB0KN48_TRIPR</name>
<reference evidence="1" key="1">
    <citation type="submission" date="2023-10" db="EMBL/GenBank/DDBJ databases">
        <authorList>
            <person name="Rodriguez Cubillos JULIANA M."/>
            <person name="De Vega J."/>
        </authorList>
    </citation>
    <scope>NUCLEOTIDE SEQUENCE</scope>
</reference>
<proteinExistence type="predicted"/>
<gene>
    <name evidence="1" type="ORF">MILVUS5_LOCUS24013</name>
</gene>
<comment type="caution">
    <text evidence="1">The sequence shown here is derived from an EMBL/GenBank/DDBJ whole genome shotgun (WGS) entry which is preliminary data.</text>
</comment>
<accession>A0ACB0KN48</accession>
<keyword evidence="2" id="KW-1185">Reference proteome</keyword>
<protein>
    <submittedName>
        <fullName evidence="1">Uncharacterized protein</fullName>
    </submittedName>
</protein>
<sequence length="681" mass="77183">MVKFDESLDVDSNEVSSTDSHTSDDENSSYSASSERAVRINSMTADEIRGMDFGSVDEAYEFYYQYGENVKNSGFLKGFKKAMFSNFSKDDFEEYWSEMIKENGVEGHPWVIKTYENKLLWATAYLRDKFFGRIRTTSQCEAINAIIKSYVRKKGCIFEFMQNFEQALRGYRNNELVEDFKSKFSEPVLTTQLRLIESNAAKIYTAEIFKEVKEEIMKAGELIVKHKKEIGDTKFYTLTKYCRDAYERTVVYDGDTFQCSCRLFDSRGLPCSHIFHVMKEEHVDHIPSTLVLSRWTKDAKIDYLNMVDVNDPVDSDVIELARFGAYCSVLTSFCKEASKKNGVYGDIMDDLMNLKKKYCSVEDPIGTQKSVVGDPIPVQSKGAPKKKKNDPKALRHCTHCKSTTHNARTCSDKKRKKSCNAESSVQDINSELPVDLGESSVRQNKKKCVEQPKDLCESSVAPKKKKCSELPKDLCESIVQKRNKCSVQLKERGANVSTPTHIDVTSATGQFTPMKQSLKRVKIEPEDLICLIDDEKGPMDKGTRNGRMQGKSAAVQGMNASVQGKSAAVQGSGNSCCEWVAPVTRAIQNLKNKQTLHLPARVVEVCLQAKSEIKLRSRQTNRIYKCAILNPGRGKHERYIATGWYDYLNDHKPKVGDLLIFAVENPPNVMDVNLIRKDRTR</sequence>
<dbReference type="Proteomes" id="UP001177021">
    <property type="component" value="Unassembled WGS sequence"/>
</dbReference>
<dbReference type="EMBL" id="CASHSV030000311">
    <property type="protein sequence ID" value="CAJ2657430.1"/>
    <property type="molecule type" value="Genomic_DNA"/>
</dbReference>
<evidence type="ECO:0000313" key="2">
    <source>
        <dbReference type="Proteomes" id="UP001177021"/>
    </source>
</evidence>
<organism evidence="1 2">
    <name type="scientific">Trifolium pratense</name>
    <name type="common">Red clover</name>
    <dbReference type="NCBI Taxonomy" id="57577"/>
    <lineage>
        <taxon>Eukaryota</taxon>
        <taxon>Viridiplantae</taxon>
        <taxon>Streptophyta</taxon>
        <taxon>Embryophyta</taxon>
        <taxon>Tracheophyta</taxon>
        <taxon>Spermatophyta</taxon>
        <taxon>Magnoliopsida</taxon>
        <taxon>eudicotyledons</taxon>
        <taxon>Gunneridae</taxon>
        <taxon>Pentapetalae</taxon>
        <taxon>rosids</taxon>
        <taxon>fabids</taxon>
        <taxon>Fabales</taxon>
        <taxon>Fabaceae</taxon>
        <taxon>Papilionoideae</taxon>
        <taxon>50 kb inversion clade</taxon>
        <taxon>NPAAA clade</taxon>
        <taxon>Hologalegina</taxon>
        <taxon>IRL clade</taxon>
        <taxon>Trifolieae</taxon>
        <taxon>Trifolium</taxon>
    </lineage>
</organism>
<evidence type="ECO:0000313" key="1">
    <source>
        <dbReference type="EMBL" id="CAJ2657430.1"/>
    </source>
</evidence>